<evidence type="ECO:0000256" key="5">
    <source>
        <dbReference type="ARBA" id="ARBA00024029"/>
    </source>
</evidence>
<dbReference type="Pfam" id="PF02633">
    <property type="entry name" value="Creatininase"/>
    <property type="match status" value="1"/>
</dbReference>
<evidence type="ECO:0000256" key="4">
    <source>
        <dbReference type="ARBA" id="ARBA00022833"/>
    </source>
</evidence>
<name>A0A1U9K6S7_9BACL</name>
<dbReference type="KEGG" id="ntr:B0W44_08150"/>
<dbReference type="PANTHER" id="PTHR35005">
    <property type="entry name" value="3-DEHYDRO-SCYLLO-INOSOSE HYDROLASE"/>
    <property type="match status" value="1"/>
</dbReference>
<dbReference type="AlphaFoldDB" id="A0A1U9K6S7"/>
<dbReference type="PANTHER" id="PTHR35005:SF1">
    <property type="entry name" value="2-AMINO-5-FORMYLAMINO-6-RIBOSYLAMINOPYRIMIDIN-4(3H)-ONE 5'-MONOPHOSPHATE DEFORMYLASE"/>
    <property type="match status" value="1"/>
</dbReference>
<evidence type="ECO:0000313" key="6">
    <source>
        <dbReference type="EMBL" id="AQS55765.1"/>
    </source>
</evidence>
<dbReference type="InterPro" id="IPR003785">
    <property type="entry name" value="Creatininase/forma_Hydrolase"/>
</dbReference>
<dbReference type="Proteomes" id="UP000188603">
    <property type="component" value="Chromosome"/>
</dbReference>
<dbReference type="GO" id="GO:0009231">
    <property type="term" value="P:riboflavin biosynthetic process"/>
    <property type="evidence" value="ECO:0007669"/>
    <property type="project" value="TreeGrafter"/>
</dbReference>
<reference evidence="6 7" key="1">
    <citation type="journal article" date="2015" name="Int. J. Syst. Evol. Microbiol.">
        <title>Novibacillus thermophilus gen. nov., sp. nov., a Gram-staining-negative and moderately thermophilic member of the family Thermoactinomycetaceae.</title>
        <authorList>
            <person name="Yang G."/>
            <person name="Chen J."/>
            <person name="Zhou S."/>
        </authorList>
    </citation>
    <scope>NUCLEOTIDE SEQUENCE [LARGE SCALE GENOMIC DNA]</scope>
    <source>
        <strain evidence="6 7">SG-1</strain>
    </source>
</reference>
<dbReference type="GO" id="GO:0046872">
    <property type="term" value="F:metal ion binding"/>
    <property type="evidence" value="ECO:0007669"/>
    <property type="project" value="UniProtKB-KW"/>
</dbReference>
<keyword evidence="2" id="KW-0479">Metal-binding</keyword>
<evidence type="ECO:0000313" key="7">
    <source>
        <dbReference type="Proteomes" id="UP000188603"/>
    </source>
</evidence>
<dbReference type="RefSeq" id="WP_077719629.1">
    <property type="nucleotide sequence ID" value="NZ_CP019699.1"/>
</dbReference>
<evidence type="ECO:0000256" key="2">
    <source>
        <dbReference type="ARBA" id="ARBA00022723"/>
    </source>
</evidence>
<evidence type="ECO:0000256" key="3">
    <source>
        <dbReference type="ARBA" id="ARBA00022801"/>
    </source>
</evidence>
<protein>
    <submittedName>
        <fullName evidence="6">Creatinine amidohydrolase</fullName>
    </submittedName>
</protein>
<keyword evidence="4" id="KW-0862">Zinc</keyword>
<comment type="similarity">
    <text evidence="5">Belongs to the creatininase superfamily.</text>
</comment>
<accession>A0A1U9K6S7</accession>
<dbReference type="GO" id="GO:0016811">
    <property type="term" value="F:hydrolase activity, acting on carbon-nitrogen (but not peptide) bonds, in linear amides"/>
    <property type="evidence" value="ECO:0007669"/>
    <property type="project" value="TreeGrafter"/>
</dbReference>
<dbReference type="STRING" id="1471761.B0W44_08150"/>
<dbReference type="InterPro" id="IPR024087">
    <property type="entry name" value="Creatininase-like_sf"/>
</dbReference>
<dbReference type="SUPFAM" id="SSF102215">
    <property type="entry name" value="Creatininase"/>
    <property type="match status" value="1"/>
</dbReference>
<dbReference type="OrthoDB" id="9801445at2"/>
<evidence type="ECO:0000256" key="1">
    <source>
        <dbReference type="ARBA" id="ARBA00001947"/>
    </source>
</evidence>
<comment type="cofactor">
    <cofactor evidence="1">
        <name>Zn(2+)</name>
        <dbReference type="ChEBI" id="CHEBI:29105"/>
    </cofactor>
</comment>
<sequence length="246" mass="27321">MLFDRLTSDEAEAVLKESPVALIALGAVENHGNHLPLSTDNDLSEAIVQKVAAQLENVIVMPPIYYGQVWSTSHYPGTISVSSETLKGMLVDIGRSLFHQGVKIFAMINAHMGNLDVMKDAARQLHDELGMKVLYLTYPGIGEISAKVLESERVHPTYFHACELETSYMLYLAPEKVDMTKAIRNYPELPLEFDVTPIPWHNVTDSPVLGDATLATREKGEAIIETAVGNMVRVIEQVRKHFYTEG</sequence>
<keyword evidence="3 6" id="KW-0378">Hydrolase</keyword>
<gene>
    <name evidence="6" type="ORF">B0W44_08150</name>
</gene>
<proteinExistence type="inferred from homology"/>
<dbReference type="Gene3D" id="3.40.50.10310">
    <property type="entry name" value="Creatininase"/>
    <property type="match status" value="1"/>
</dbReference>
<dbReference type="EMBL" id="CP019699">
    <property type="protein sequence ID" value="AQS55765.1"/>
    <property type="molecule type" value="Genomic_DNA"/>
</dbReference>
<organism evidence="6 7">
    <name type="scientific">Novibacillus thermophilus</name>
    <dbReference type="NCBI Taxonomy" id="1471761"/>
    <lineage>
        <taxon>Bacteria</taxon>
        <taxon>Bacillati</taxon>
        <taxon>Bacillota</taxon>
        <taxon>Bacilli</taxon>
        <taxon>Bacillales</taxon>
        <taxon>Thermoactinomycetaceae</taxon>
        <taxon>Novibacillus</taxon>
    </lineage>
</organism>
<keyword evidence="7" id="KW-1185">Reference proteome</keyword>